<reference evidence="2 3" key="1">
    <citation type="journal article" date="2014" name="Nature">
        <title>An environmental bacterial taxon with a large and distinct metabolic repertoire.</title>
        <authorList>
            <person name="Wilson M.C."/>
            <person name="Mori T."/>
            <person name="Ruckert C."/>
            <person name="Uria A.R."/>
            <person name="Helf M.J."/>
            <person name="Takada K."/>
            <person name="Gernert C."/>
            <person name="Steffens U.A."/>
            <person name="Heycke N."/>
            <person name="Schmitt S."/>
            <person name="Rinke C."/>
            <person name="Helfrich E.J."/>
            <person name="Brachmann A.O."/>
            <person name="Gurgui C."/>
            <person name="Wakimoto T."/>
            <person name="Kracht M."/>
            <person name="Crusemann M."/>
            <person name="Hentschel U."/>
            <person name="Abe I."/>
            <person name="Matsunaga S."/>
            <person name="Kalinowski J."/>
            <person name="Takeyama H."/>
            <person name="Piel J."/>
        </authorList>
    </citation>
    <scope>NUCLEOTIDE SEQUENCE [LARGE SCALE GENOMIC DNA]</scope>
    <source>
        <strain evidence="3">TSY1</strain>
    </source>
</reference>
<dbReference type="EMBL" id="AZHW01001581">
    <property type="protein sequence ID" value="ETW92231.1"/>
    <property type="molecule type" value="Genomic_DNA"/>
</dbReference>
<dbReference type="SUPFAM" id="SSF56112">
    <property type="entry name" value="Protein kinase-like (PK-like)"/>
    <property type="match status" value="1"/>
</dbReference>
<evidence type="ECO:0000259" key="1">
    <source>
        <dbReference type="Pfam" id="PF07714"/>
    </source>
</evidence>
<accession>W4L4I2</accession>
<dbReference type="Pfam" id="PF07714">
    <property type="entry name" value="PK_Tyr_Ser-Thr"/>
    <property type="match status" value="1"/>
</dbReference>
<dbReference type="HOGENOM" id="CLU_2435371_0_0_7"/>
<comment type="caution">
    <text evidence="2">The sequence shown here is derived from an EMBL/GenBank/DDBJ whole genome shotgun (WGS) entry which is preliminary data.</text>
</comment>
<dbReference type="AlphaFoldDB" id="W4L4I2"/>
<organism evidence="2 3">
    <name type="scientific">Entotheonella factor</name>
    <dbReference type="NCBI Taxonomy" id="1429438"/>
    <lineage>
        <taxon>Bacteria</taxon>
        <taxon>Pseudomonadati</taxon>
        <taxon>Nitrospinota/Tectimicrobiota group</taxon>
        <taxon>Candidatus Tectimicrobiota</taxon>
        <taxon>Candidatus Entotheonellia</taxon>
        <taxon>Candidatus Entotheonellales</taxon>
        <taxon>Candidatus Entotheonellaceae</taxon>
        <taxon>Candidatus Entotheonella</taxon>
    </lineage>
</organism>
<gene>
    <name evidence="2" type="ORF">ETSY1_44555</name>
</gene>
<proteinExistence type="predicted"/>
<evidence type="ECO:0000313" key="2">
    <source>
        <dbReference type="EMBL" id="ETW92231.1"/>
    </source>
</evidence>
<feature type="domain" description="Serine-threonine/tyrosine-protein kinase catalytic" evidence="1">
    <location>
        <begin position="3"/>
        <end position="60"/>
    </location>
</feature>
<keyword evidence="3" id="KW-1185">Reference proteome</keyword>
<name>W4L4I2_ENTF1</name>
<sequence>MSRGRWQAAVGEPVDVAIKTLRPSAEEKDRVKFLQEAAINGQFRHPNIVQLHGVVTVGEPVEENRSCPIHSHFPHFLIPLPGNDCIGVHA</sequence>
<protein>
    <recommendedName>
        <fullName evidence="1">Serine-threonine/tyrosine-protein kinase catalytic domain-containing protein</fullName>
    </recommendedName>
</protein>
<evidence type="ECO:0000313" key="3">
    <source>
        <dbReference type="Proteomes" id="UP000019141"/>
    </source>
</evidence>
<dbReference type="InterPro" id="IPR001245">
    <property type="entry name" value="Ser-Thr/Tyr_kinase_cat_dom"/>
</dbReference>
<dbReference type="GO" id="GO:0004672">
    <property type="term" value="F:protein kinase activity"/>
    <property type="evidence" value="ECO:0007669"/>
    <property type="project" value="InterPro"/>
</dbReference>
<dbReference type="Proteomes" id="UP000019141">
    <property type="component" value="Unassembled WGS sequence"/>
</dbReference>
<dbReference type="Gene3D" id="3.30.200.20">
    <property type="entry name" value="Phosphorylase Kinase, domain 1"/>
    <property type="match status" value="1"/>
</dbReference>
<dbReference type="InterPro" id="IPR011009">
    <property type="entry name" value="Kinase-like_dom_sf"/>
</dbReference>